<organism evidence="1 2">
    <name type="scientific">Meloidogyne enterolobii</name>
    <name type="common">Root-knot nematode worm</name>
    <name type="synonym">Meloidogyne mayaguensis</name>
    <dbReference type="NCBI Taxonomy" id="390850"/>
    <lineage>
        <taxon>Eukaryota</taxon>
        <taxon>Metazoa</taxon>
        <taxon>Ecdysozoa</taxon>
        <taxon>Nematoda</taxon>
        <taxon>Chromadorea</taxon>
        <taxon>Rhabditida</taxon>
        <taxon>Tylenchina</taxon>
        <taxon>Tylenchomorpha</taxon>
        <taxon>Tylenchoidea</taxon>
        <taxon>Meloidogynidae</taxon>
        <taxon>Meloidogyninae</taxon>
        <taxon>Meloidogyne</taxon>
    </lineage>
</organism>
<name>A0ACB0ZPN3_MELEN</name>
<dbReference type="Proteomes" id="UP001497535">
    <property type="component" value="Unassembled WGS sequence"/>
</dbReference>
<evidence type="ECO:0000313" key="2">
    <source>
        <dbReference type="Proteomes" id="UP001497535"/>
    </source>
</evidence>
<comment type="caution">
    <text evidence="1">The sequence shown here is derived from an EMBL/GenBank/DDBJ whole genome shotgun (WGS) entry which is preliminary data.</text>
</comment>
<gene>
    <name evidence="1" type="ORF">MENTE1834_LOCUS28129</name>
</gene>
<protein>
    <submittedName>
        <fullName evidence="1">Uncharacterized protein</fullName>
    </submittedName>
</protein>
<accession>A0ACB0ZPN3</accession>
<keyword evidence="2" id="KW-1185">Reference proteome</keyword>
<sequence length="412" mass="46837">MAETAVPSVTRTDIKVEGNQSKKVGGKIKKQQENIISSSEDFLSADLKLIVPNLSQSDNSNFNCLLCQCKMELHPTLIEDENLLSDTQFRESRIGRVLLENSLDSKCASSVTSELQKQLEGLEQECIQYKQTLDKLTNKKANSLFDQNAATRKLEALKTEERDLLDQLNFLEEEERVLSNELNSKIEERRKINERDEELYRQLRNNHRTLIEQTDEQRALKLQIKNSEEQLKRLCQTNILDLCFHIWVDGEFGTISGFRLGRLRQEQVEWNEINAALGQMAFLLKVIAERLGIEFVGYELVPFGSCSFIRSLQKQNSDKIEELPLYGSGGWRPFGQPALDKALIAFMDCFIQVYNYLYVFNNFGKGVAKGVDFGFGVYLGVLGVKKSEALPYFGGGAPLATPLNFGLYKCNK</sequence>
<proteinExistence type="predicted"/>
<evidence type="ECO:0000313" key="1">
    <source>
        <dbReference type="EMBL" id="CAK5080921.1"/>
    </source>
</evidence>
<dbReference type="EMBL" id="CAVMJV010000042">
    <property type="protein sequence ID" value="CAK5080921.1"/>
    <property type="molecule type" value="Genomic_DNA"/>
</dbReference>
<reference evidence="1" key="1">
    <citation type="submission" date="2023-11" db="EMBL/GenBank/DDBJ databases">
        <authorList>
            <person name="Poullet M."/>
        </authorList>
    </citation>
    <scope>NUCLEOTIDE SEQUENCE</scope>
    <source>
        <strain evidence="1">E1834</strain>
    </source>
</reference>